<dbReference type="AlphaFoldDB" id="A0A5M6DBR6"/>
<evidence type="ECO:0000313" key="1">
    <source>
        <dbReference type="EMBL" id="KAA5543762.1"/>
    </source>
</evidence>
<gene>
    <name evidence="1" type="ORF">FYK55_11310</name>
</gene>
<organism evidence="1 2">
    <name type="scientific">Roseiconus nitratireducens</name>
    <dbReference type="NCBI Taxonomy" id="2605748"/>
    <lineage>
        <taxon>Bacteria</taxon>
        <taxon>Pseudomonadati</taxon>
        <taxon>Planctomycetota</taxon>
        <taxon>Planctomycetia</taxon>
        <taxon>Pirellulales</taxon>
        <taxon>Pirellulaceae</taxon>
        <taxon>Roseiconus</taxon>
    </lineage>
</organism>
<dbReference type="EMBL" id="VWOX01000005">
    <property type="protein sequence ID" value="KAA5543762.1"/>
    <property type="molecule type" value="Genomic_DNA"/>
</dbReference>
<evidence type="ECO:0000313" key="2">
    <source>
        <dbReference type="Proteomes" id="UP000324479"/>
    </source>
</evidence>
<accession>A0A5M6DBR6</accession>
<dbReference type="Proteomes" id="UP000324479">
    <property type="component" value="Unassembled WGS sequence"/>
</dbReference>
<reference evidence="1 2" key="1">
    <citation type="submission" date="2019-08" db="EMBL/GenBank/DDBJ databases">
        <authorList>
            <person name="Dhanesh K."/>
            <person name="Kumar G."/>
            <person name="Sasikala C."/>
            <person name="Venkata Ramana C."/>
        </authorList>
    </citation>
    <scope>NUCLEOTIDE SEQUENCE [LARGE SCALE GENOMIC DNA]</scope>
    <source>
        <strain evidence="1 2">JC645</strain>
    </source>
</reference>
<keyword evidence="2" id="KW-1185">Reference proteome</keyword>
<sequence length="320" mass="34473">MNVQILAGHPDPALGIALENFESEFRYPLGGAAWFRISHGSDYTRFFRAIGDARCFVATTDERIAGVLSVSLSPLHVPGQGVVLAAYLSDLKIRATGLRPGRVLLSLFRAAEQWVGGRAAVAFSVVMEGTSRLPSDYTGRQNIVPFRRVAELMVMRIAYDQTSVAHRCGTTVTIDSVEAARASMASNQHYLRGGESNLRSQMRPVGLTNAEGSAVAVLEDTRKAKRLFREDGSEMVSAHLTSFGYRNIAAASELIRVACGRCSDAAVPALFVAVPRDQTAEFMDALPPLKITQAPATVFAADLSGTTPLLDAWSIDTAQI</sequence>
<proteinExistence type="predicted"/>
<protein>
    <submittedName>
        <fullName evidence="1">Uncharacterized protein</fullName>
    </submittedName>
</protein>
<dbReference type="RefSeq" id="WP_150076514.1">
    <property type="nucleotide sequence ID" value="NZ_VWOX01000005.1"/>
</dbReference>
<comment type="caution">
    <text evidence="1">The sequence shown here is derived from an EMBL/GenBank/DDBJ whole genome shotgun (WGS) entry which is preliminary data.</text>
</comment>
<name>A0A5M6DBR6_9BACT</name>